<comment type="caution">
    <text evidence="2">The sequence shown here is derived from an EMBL/GenBank/DDBJ whole genome shotgun (WGS) entry which is preliminary data.</text>
</comment>
<feature type="region of interest" description="Disordered" evidence="1">
    <location>
        <begin position="181"/>
        <end position="208"/>
    </location>
</feature>
<organism evidence="2 3">
    <name type="scientific">Marinoscillum furvescens DSM 4134</name>
    <dbReference type="NCBI Taxonomy" id="1122208"/>
    <lineage>
        <taxon>Bacteria</taxon>
        <taxon>Pseudomonadati</taxon>
        <taxon>Bacteroidota</taxon>
        <taxon>Cytophagia</taxon>
        <taxon>Cytophagales</taxon>
        <taxon>Reichenbachiellaceae</taxon>
        <taxon>Marinoscillum</taxon>
    </lineage>
</organism>
<proteinExistence type="predicted"/>
<feature type="compositionally biased region" description="Low complexity" evidence="1">
    <location>
        <begin position="186"/>
        <end position="208"/>
    </location>
</feature>
<name>A0A3D9L8X1_MARFU</name>
<evidence type="ECO:0000313" key="2">
    <source>
        <dbReference type="EMBL" id="REE01726.1"/>
    </source>
</evidence>
<gene>
    <name evidence="2" type="ORF">C7460_103243</name>
</gene>
<dbReference type="InterPro" id="IPR024510">
    <property type="entry name" value="DUF2589"/>
</dbReference>
<protein>
    <submittedName>
        <fullName evidence="2">Uncharacterized protein DUF2589</fullName>
    </submittedName>
</protein>
<dbReference type="EMBL" id="QREG01000003">
    <property type="protein sequence ID" value="REE01726.1"/>
    <property type="molecule type" value="Genomic_DNA"/>
</dbReference>
<evidence type="ECO:0000313" key="3">
    <source>
        <dbReference type="Proteomes" id="UP000256779"/>
    </source>
</evidence>
<dbReference type="RefSeq" id="WP_115867003.1">
    <property type="nucleotide sequence ID" value="NZ_QREG01000003.1"/>
</dbReference>
<evidence type="ECO:0000256" key="1">
    <source>
        <dbReference type="SAM" id="MobiDB-lite"/>
    </source>
</evidence>
<dbReference type="Pfam" id="PF11655">
    <property type="entry name" value="DUF2589"/>
    <property type="match status" value="1"/>
</dbReference>
<dbReference type="Proteomes" id="UP000256779">
    <property type="component" value="Unassembled WGS sequence"/>
</dbReference>
<dbReference type="OrthoDB" id="1043330at2"/>
<keyword evidence="3" id="KW-1185">Reference proteome</keyword>
<sequence length="208" mass="22196">MNGDQSSSPFSALQGVPIDYLISTPLMAAARSNQALATVLVEFINKIGFKDSKTNLVEFELTRPYQNPTTMQMESQSISVQAPLLGLVPIPALLIQSVNIDLTVKVSTQLSKSTTNDDDAKVKADDSWGFGKVSMSGSVDVKTNNKRQSDQSATYDVHVQALQQPIPEGMNKLMDVMASCVEPIPSGGSNSQQSNNKSGANQGSKGNS</sequence>
<reference evidence="2 3" key="1">
    <citation type="submission" date="2018-07" db="EMBL/GenBank/DDBJ databases">
        <title>Genomic Encyclopedia of Type Strains, Phase IV (KMG-IV): sequencing the most valuable type-strain genomes for metagenomic binning, comparative biology and taxonomic classification.</title>
        <authorList>
            <person name="Goeker M."/>
        </authorList>
    </citation>
    <scope>NUCLEOTIDE SEQUENCE [LARGE SCALE GENOMIC DNA]</scope>
    <source>
        <strain evidence="2 3">DSM 4134</strain>
    </source>
</reference>
<dbReference type="AlphaFoldDB" id="A0A3D9L8X1"/>
<accession>A0A3D9L8X1</accession>